<accession>B8CR23</accession>
<sequence length="40" mass="4481">MSLFLTTTSILAHSNMSDVTVSAYDFNLNQLTKLALIYNE</sequence>
<dbReference type="KEGG" id="swp:swp_2975"/>
<protein>
    <submittedName>
        <fullName evidence="1">Uncharacterized protein</fullName>
    </submittedName>
</protein>
<gene>
    <name evidence="1" type="ordered locus">swp_2975</name>
</gene>
<dbReference type="AlphaFoldDB" id="B8CR23"/>
<keyword evidence="2" id="KW-1185">Reference proteome</keyword>
<reference evidence="1 2" key="1">
    <citation type="journal article" date="2008" name="PLoS ONE">
        <title>Environmental adaptation: genomic analysis of the piezotolerant and psychrotolerant deep-sea iron reducing bacterium Shewanella piezotolerans WP3.</title>
        <authorList>
            <person name="Wang F."/>
            <person name="Wang J."/>
            <person name="Jian H."/>
            <person name="Zhang B."/>
            <person name="Li S."/>
            <person name="Wang F."/>
            <person name="Zeng X."/>
            <person name="Gao L."/>
            <person name="Bartlett D.H."/>
            <person name="Yu J."/>
            <person name="Hu S."/>
            <person name="Xiao X."/>
        </authorList>
    </citation>
    <scope>NUCLEOTIDE SEQUENCE [LARGE SCALE GENOMIC DNA]</scope>
    <source>
        <strain evidence="2">WP3 / JCM 13877</strain>
    </source>
</reference>
<evidence type="ECO:0000313" key="1">
    <source>
        <dbReference type="EMBL" id="ACJ29695.1"/>
    </source>
</evidence>
<proteinExistence type="predicted"/>
<organism evidence="1 2">
    <name type="scientific">Shewanella piezotolerans (strain WP3 / JCM 13877)</name>
    <dbReference type="NCBI Taxonomy" id="225849"/>
    <lineage>
        <taxon>Bacteria</taxon>
        <taxon>Pseudomonadati</taxon>
        <taxon>Pseudomonadota</taxon>
        <taxon>Gammaproteobacteria</taxon>
        <taxon>Alteromonadales</taxon>
        <taxon>Shewanellaceae</taxon>
        <taxon>Shewanella</taxon>
    </lineage>
</organism>
<dbReference type="Proteomes" id="UP000000753">
    <property type="component" value="Chromosome"/>
</dbReference>
<dbReference type="EMBL" id="CP000472">
    <property type="protein sequence ID" value="ACJ29695.1"/>
    <property type="molecule type" value="Genomic_DNA"/>
</dbReference>
<evidence type="ECO:0000313" key="2">
    <source>
        <dbReference type="Proteomes" id="UP000000753"/>
    </source>
</evidence>
<name>B8CR23_SHEPW</name>
<dbReference type="HOGENOM" id="CLU_3296430_0_0_6"/>